<proteinExistence type="inferred from homology"/>
<dbReference type="Gene3D" id="2.40.440.10">
    <property type="entry name" value="L,D-transpeptidase catalytic domain-like"/>
    <property type="match status" value="1"/>
</dbReference>
<dbReference type="GO" id="GO:0004180">
    <property type="term" value="F:carboxypeptidase activity"/>
    <property type="evidence" value="ECO:0007669"/>
    <property type="project" value="UniProtKB-ARBA"/>
</dbReference>
<dbReference type="GO" id="GO:0016740">
    <property type="term" value="F:transferase activity"/>
    <property type="evidence" value="ECO:0007669"/>
    <property type="project" value="UniProtKB-KW"/>
</dbReference>
<dbReference type="OrthoDB" id="9809748at2"/>
<dbReference type="Proteomes" id="UP000001880">
    <property type="component" value="Chromosome"/>
</dbReference>
<sequence length="217" mass="23271">MRAAACLLFILLLSLVPQRGGASPDDASTWERAAEAVFGRSAERDCPAQVGDLATSADPRLRAASLLVVEKGARRLGLYRGGRLAMCTRIALGVGGPEGDKEREGDRRTPQGWYRSSDKPWSKFEGAIAVHYPNADDARAAQRAGRIDEATAKRIVRALRRGQKPPQNTALGGEILIHGGGSRWDWTAGCIALSDTDLAALRAEMPADMATDILILP</sequence>
<feature type="region of interest" description="Disordered" evidence="8">
    <location>
        <begin position="95"/>
        <end position="117"/>
    </location>
</feature>
<dbReference type="PANTHER" id="PTHR36699">
    <property type="entry name" value="LD-TRANSPEPTIDASE"/>
    <property type="match status" value="1"/>
</dbReference>
<evidence type="ECO:0000313" key="12">
    <source>
        <dbReference type="Proteomes" id="UP000001880"/>
    </source>
</evidence>
<keyword evidence="9" id="KW-0732">Signal</keyword>
<evidence type="ECO:0000259" key="10">
    <source>
        <dbReference type="PROSITE" id="PS52029"/>
    </source>
</evidence>
<gene>
    <name evidence="11" type="ordered locus">Hoch_6106</name>
</gene>
<accession>D0LL85</accession>
<dbReference type="GO" id="GO:0009252">
    <property type="term" value="P:peptidoglycan biosynthetic process"/>
    <property type="evidence" value="ECO:0007669"/>
    <property type="project" value="UniProtKB-UniPathway"/>
</dbReference>
<evidence type="ECO:0000256" key="9">
    <source>
        <dbReference type="SAM" id="SignalP"/>
    </source>
</evidence>
<keyword evidence="12" id="KW-1185">Reference proteome</keyword>
<feature type="active site" description="Proton donor/acceptor" evidence="7">
    <location>
        <position position="178"/>
    </location>
</feature>
<evidence type="ECO:0000256" key="5">
    <source>
        <dbReference type="ARBA" id="ARBA00022984"/>
    </source>
</evidence>
<dbReference type="STRING" id="502025.Hoch_6106"/>
<dbReference type="InterPro" id="IPR038063">
    <property type="entry name" value="Transpep_catalytic_dom"/>
</dbReference>
<keyword evidence="6 7" id="KW-0961">Cell wall biogenesis/degradation</keyword>
<dbReference type="GO" id="GO:0008360">
    <property type="term" value="P:regulation of cell shape"/>
    <property type="evidence" value="ECO:0007669"/>
    <property type="project" value="UniProtKB-UniRule"/>
</dbReference>
<protein>
    <submittedName>
        <fullName evidence="11">ErfK/YbiS/YcfS/YnhG family protein</fullName>
    </submittedName>
</protein>
<dbReference type="eggNOG" id="COG3034">
    <property type="taxonomic scope" value="Bacteria"/>
</dbReference>
<feature type="active site" description="Nucleophile" evidence="7">
    <location>
        <position position="190"/>
    </location>
</feature>
<organism evidence="11 12">
    <name type="scientific">Haliangium ochraceum (strain DSM 14365 / JCM 11303 / SMP-2)</name>
    <dbReference type="NCBI Taxonomy" id="502025"/>
    <lineage>
        <taxon>Bacteria</taxon>
        <taxon>Pseudomonadati</taxon>
        <taxon>Myxococcota</taxon>
        <taxon>Polyangia</taxon>
        <taxon>Haliangiales</taxon>
        <taxon>Kofleriaceae</taxon>
        <taxon>Haliangium</taxon>
    </lineage>
</organism>
<dbReference type="KEGG" id="hoh:Hoch_6106"/>
<name>D0LL85_HALO1</name>
<dbReference type="PROSITE" id="PS52029">
    <property type="entry name" value="LD_TPASE"/>
    <property type="match status" value="1"/>
</dbReference>
<evidence type="ECO:0000256" key="3">
    <source>
        <dbReference type="ARBA" id="ARBA00022679"/>
    </source>
</evidence>
<dbReference type="GO" id="GO:0071555">
    <property type="term" value="P:cell wall organization"/>
    <property type="evidence" value="ECO:0007669"/>
    <property type="project" value="UniProtKB-UniRule"/>
</dbReference>
<dbReference type="PANTHER" id="PTHR36699:SF1">
    <property type="entry name" value="L,D-TRANSPEPTIDASE YAFK-RELATED"/>
    <property type="match status" value="1"/>
</dbReference>
<keyword evidence="4 7" id="KW-0133">Cell shape</keyword>
<dbReference type="RefSeq" id="WP_012831173.1">
    <property type="nucleotide sequence ID" value="NC_013440.1"/>
</dbReference>
<feature type="domain" description="L,D-TPase catalytic" evidence="10">
    <location>
        <begin position="65"/>
        <end position="216"/>
    </location>
</feature>
<feature type="signal peptide" evidence="9">
    <location>
        <begin position="1"/>
        <end position="22"/>
    </location>
</feature>
<keyword evidence="3" id="KW-0808">Transferase</keyword>
<reference evidence="11 12" key="1">
    <citation type="journal article" date="2010" name="Stand. Genomic Sci.">
        <title>Complete genome sequence of Haliangium ochraceum type strain (SMP-2).</title>
        <authorList>
            <consortium name="US DOE Joint Genome Institute (JGI-PGF)"/>
            <person name="Ivanova N."/>
            <person name="Daum C."/>
            <person name="Lang E."/>
            <person name="Abt B."/>
            <person name="Kopitz M."/>
            <person name="Saunders E."/>
            <person name="Lapidus A."/>
            <person name="Lucas S."/>
            <person name="Glavina Del Rio T."/>
            <person name="Nolan M."/>
            <person name="Tice H."/>
            <person name="Copeland A."/>
            <person name="Cheng J.F."/>
            <person name="Chen F."/>
            <person name="Bruce D."/>
            <person name="Goodwin L."/>
            <person name="Pitluck S."/>
            <person name="Mavromatis K."/>
            <person name="Pati A."/>
            <person name="Mikhailova N."/>
            <person name="Chen A."/>
            <person name="Palaniappan K."/>
            <person name="Land M."/>
            <person name="Hauser L."/>
            <person name="Chang Y.J."/>
            <person name="Jeffries C.D."/>
            <person name="Detter J.C."/>
            <person name="Brettin T."/>
            <person name="Rohde M."/>
            <person name="Goker M."/>
            <person name="Bristow J."/>
            <person name="Markowitz V."/>
            <person name="Eisen J.A."/>
            <person name="Hugenholtz P."/>
            <person name="Kyrpides N.C."/>
            <person name="Klenk H.P."/>
        </authorList>
    </citation>
    <scope>NUCLEOTIDE SEQUENCE [LARGE SCALE GENOMIC DNA]</scope>
    <source>
        <strain evidence="12">DSM 14365 / CIP 107738 / JCM 11303 / AJ 13395 / SMP-2</strain>
    </source>
</reference>
<evidence type="ECO:0000256" key="4">
    <source>
        <dbReference type="ARBA" id="ARBA00022960"/>
    </source>
</evidence>
<dbReference type="AlphaFoldDB" id="D0LL85"/>
<comment type="pathway">
    <text evidence="1 7">Cell wall biogenesis; peptidoglycan biosynthesis.</text>
</comment>
<comment type="similarity">
    <text evidence="2">Belongs to the YkuD family.</text>
</comment>
<dbReference type="Pfam" id="PF03734">
    <property type="entry name" value="YkuD"/>
    <property type="match status" value="1"/>
</dbReference>
<evidence type="ECO:0000256" key="1">
    <source>
        <dbReference type="ARBA" id="ARBA00004752"/>
    </source>
</evidence>
<dbReference type="SUPFAM" id="SSF141523">
    <property type="entry name" value="L,D-transpeptidase catalytic domain-like"/>
    <property type="match status" value="1"/>
</dbReference>
<evidence type="ECO:0000256" key="2">
    <source>
        <dbReference type="ARBA" id="ARBA00005992"/>
    </source>
</evidence>
<evidence type="ECO:0000313" key="11">
    <source>
        <dbReference type="EMBL" id="ACY18581.1"/>
    </source>
</evidence>
<evidence type="ECO:0000256" key="6">
    <source>
        <dbReference type="ARBA" id="ARBA00023316"/>
    </source>
</evidence>
<evidence type="ECO:0000256" key="8">
    <source>
        <dbReference type="SAM" id="MobiDB-lite"/>
    </source>
</evidence>
<dbReference type="HOGENOM" id="CLU_102842_0_1_7"/>
<feature type="compositionally biased region" description="Basic and acidic residues" evidence="8">
    <location>
        <begin position="98"/>
        <end position="109"/>
    </location>
</feature>
<keyword evidence="5 7" id="KW-0573">Peptidoglycan synthesis</keyword>
<evidence type="ECO:0000256" key="7">
    <source>
        <dbReference type="PROSITE-ProRule" id="PRU01373"/>
    </source>
</evidence>
<dbReference type="EMBL" id="CP001804">
    <property type="protein sequence ID" value="ACY18581.1"/>
    <property type="molecule type" value="Genomic_DNA"/>
</dbReference>
<dbReference type="UniPathway" id="UPA00219"/>
<feature type="chain" id="PRO_5003010227" evidence="9">
    <location>
        <begin position="23"/>
        <end position="217"/>
    </location>
</feature>
<dbReference type="InterPro" id="IPR005490">
    <property type="entry name" value="LD_TPept_cat_dom"/>
</dbReference>
<dbReference type="CDD" id="cd16913">
    <property type="entry name" value="YkuD_like"/>
    <property type="match status" value="1"/>
</dbReference>